<dbReference type="SUPFAM" id="SSF47789">
    <property type="entry name" value="C-terminal domain of RNA polymerase alpha subunit"/>
    <property type="match status" value="1"/>
</dbReference>
<dbReference type="EMBL" id="ASVY01000003">
    <property type="protein sequence ID" value="EOT60577.1"/>
    <property type="molecule type" value="Genomic_DNA"/>
</dbReference>
<dbReference type="Proteomes" id="UP000013858">
    <property type="component" value="Unassembled WGS sequence"/>
</dbReference>
<evidence type="ECO:0000313" key="1">
    <source>
        <dbReference type="EMBL" id="EOH94532.1"/>
    </source>
</evidence>
<evidence type="ECO:0000313" key="3">
    <source>
        <dbReference type="Proteomes" id="UP000013858"/>
    </source>
</evidence>
<evidence type="ECO:0000313" key="4">
    <source>
        <dbReference type="Proteomes" id="UP000014197"/>
    </source>
</evidence>
<keyword evidence="4" id="KW-1185">Reference proteome</keyword>
<evidence type="ECO:0008006" key="5">
    <source>
        <dbReference type="Google" id="ProtNLM"/>
    </source>
</evidence>
<reference evidence="2 4" key="2">
    <citation type="submission" date="2013-03" db="EMBL/GenBank/DDBJ databases">
        <title>The Genome Sequence of Enterococcus haemoperoxidus BAA-382 (PacBio/Illumina hybrid assembly).</title>
        <authorList>
            <consortium name="The Broad Institute Genomics Platform"/>
            <consortium name="The Broad Institute Genome Sequencing Center for Infectious Disease"/>
            <person name="Earl A."/>
            <person name="Russ C."/>
            <person name="Gilmore M."/>
            <person name="Surin D."/>
            <person name="Walker B."/>
            <person name="Young S."/>
            <person name="Zeng Q."/>
            <person name="Gargeya S."/>
            <person name="Fitzgerald M."/>
            <person name="Haas B."/>
            <person name="Abouelleil A."/>
            <person name="Allen A.W."/>
            <person name="Alvarado L."/>
            <person name="Arachchi H.M."/>
            <person name="Berlin A.M."/>
            <person name="Chapman S.B."/>
            <person name="Gainer-Dewar J."/>
            <person name="Goldberg J."/>
            <person name="Griggs A."/>
            <person name="Gujja S."/>
            <person name="Hansen M."/>
            <person name="Howarth C."/>
            <person name="Imamovic A."/>
            <person name="Ireland A."/>
            <person name="Larimer J."/>
            <person name="McCowan C."/>
            <person name="Murphy C."/>
            <person name="Pearson M."/>
            <person name="Poon T.W."/>
            <person name="Priest M."/>
            <person name="Roberts A."/>
            <person name="Saif S."/>
            <person name="Shea T."/>
            <person name="Sisk P."/>
            <person name="Sykes S."/>
            <person name="Wortman J."/>
            <person name="Nusbaum C."/>
            <person name="Birren B."/>
        </authorList>
    </citation>
    <scope>NUCLEOTIDE SEQUENCE [LARGE SCALE GENOMIC DNA]</scope>
    <source>
        <strain evidence="2 4">ATCC BAA-382</strain>
    </source>
</reference>
<sequence length="195" mass="21752">MTKLPNIGKPAENALKTIGFTTIEQVSTLDKATLSKMHGVGPKAIKILEQTLADHNLTFQNRFDNDEIPNTEFAVICSLNCDNAPKRRMIRDYLIAAASGNQQLLETILSDAFRWIIPGKLPVEDREVFIDTILQKQKNLSTLEIQSILTHGKEGSAHGILTTKNGDKIYFSDIIQFKSNQKDAPIIEVTSFVIQ</sequence>
<dbReference type="eggNOG" id="COG3631">
    <property type="taxonomic scope" value="Bacteria"/>
</dbReference>
<reference evidence="1 3" key="1">
    <citation type="submission" date="2013-02" db="EMBL/GenBank/DDBJ databases">
        <title>The Genome Sequence of Enterococcus haemoperoxidus BAA-382.</title>
        <authorList>
            <consortium name="The Broad Institute Genome Sequencing Platform"/>
            <consortium name="The Broad Institute Genome Sequencing Center for Infectious Disease"/>
            <person name="Earl A.M."/>
            <person name="Gilmore M.S."/>
            <person name="Lebreton F."/>
            <person name="Walker B."/>
            <person name="Young S.K."/>
            <person name="Zeng Q."/>
            <person name="Gargeya S."/>
            <person name="Fitzgerald M."/>
            <person name="Haas B."/>
            <person name="Abouelleil A."/>
            <person name="Alvarado L."/>
            <person name="Arachchi H.M."/>
            <person name="Berlin A.M."/>
            <person name="Chapman S.B."/>
            <person name="Dewar J."/>
            <person name="Goldberg J."/>
            <person name="Griggs A."/>
            <person name="Gujja S."/>
            <person name="Hansen M."/>
            <person name="Howarth C."/>
            <person name="Imamovic A."/>
            <person name="Larimer J."/>
            <person name="McCowan C."/>
            <person name="Murphy C."/>
            <person name="Neiman D."/>
            <person name="Pearson M."/>
            <person name="Priest M."/>
            <person name="Roberts A."/>
            <person name="Saif S."/>
            <person name="Shea T."/>
            <person name="Sisk P."/>
            <person name="Sykes S."/>
            <person name="Wortman J."/>
            <person name="Nusbaum C."/>
            <person name="Birren B."/>
        </authorList>
    </citation>
    <scope>NUCLEOTIDE SEQUENCE [LARGE SCALE GENOMIC DNA]</scope>
    <source>
        <strain evidence="1 3">ATCC BAA-382</strain>
    </source>
</reference>
<dbReference type="AlphaFoldDB" id="R2QDP6"/>
<name>R2QDP6_9ENTE</name>
<dbReference type="STRING" id="155618.RV06_GL000892"/>
<dbReference type="EMBL" id="AJAR01000021">
    <property type="protein sequence ID" value="EOH94532.1"/>
    <property type="molecule type" value="Genomic_DNA"/>
</dbReference>
<dbReference type="Gene3D" id="1.10.150.20">
    <property type="entry name" value="5' to 3' exonuclease, C-terminal subdomain"/>
    <property type="match status" value="1"/>
</dbReference>
<dbReference type="PATRIC" id="fig|1158608.3.peg.2224"/>
<dbReference type="OrthoDB" id="7950977at2"/>
<organism evidence="1 3">
    <name type="scientific">Enterococcus haemoperoxidus ATCC BAA-382</name>
    <dbReference type="NCBI Taxonomy" id="1158608"/>
    <lineage>
        <taxon>Bacteria</taxon>
        <taxon>Bacillati</taxon>
        <taxon>Bacillota</taxon>
        <taxon>Bacilli</taxon>
        <taxon>Lactobacillales</taxon>
        <taxon>Enterococcaceae</taxon>
        <taxon>Enterococcus</taxon>
    </lineage>
</organism>
<accession>R2QDP6</accession>
<proteinExistence type="predicted"/>
<protein>
    <recommendedName>
        <fullName evidence="5">DNA-binding protein</fullName>
    </recommendedName>
</protein>
<dbReference type="Proteomes" id="UP000014197">
    <property type="component" value="Unassembled WGS sequence"/>
</dbReference>
<dbReference type="RefSeq" id="WP_010762449.1">
    <property type="nucleotide sequence ID" value="NZ_KB946316.1"/>
</dbReference>
<evidence type="ECO:0000313" key="2">
    <source>
        <dbReference type="EMBL" id="EOT60577.1"/>
    </source>
</evidence>
<gene>
    <name evidence="2" type="ORF">I583_03223</name>
    <name evidence="1" type="ORF">UAW_02258</name>
</gene>
<comment type="caution">
    <text evidence="1">The sequence shown here is derived from an EMBL/GenBank/DDBJ whole genome shotgun (WGS) entry which is preliminary data.</text>
</comment>
<dbReference type="Gene3D" id="3.10.450.50">
    <property type="match status" value="1"/>
</dbReference>